<organism evidence="8 9">
    <name type="scientific">Magnaporthiopsis poae (strain ATCC 64411 / 73-15)</name>
    <name type="common">Kentucky bluegrass fungus</name>
    <name type="synonym">Magnaporthe poae</name>
    <dbReference type="NCBI Taxonomy" id="644358"/>
    <lineage>
        <taxon>Eukaryota</taxon>
        <taxon>Fungi</taxon>
        <taxon>Dikarya</taxon>
        <taxon>Ascomycota</taxon>
        <taxon>Pezizomycotina</taxon>
        <taxon>Sordariomycetes</taxon>
        <taxon>Sordariomycetidae</taxon>
        <taxon>Magnaporthales</taxon>
        <taxon>Magnaporthaceae</taxon>
        <taxon>Magnaporthiopsis</taxon>
    </lineage>
</organism>
<dbReference type="GO" id="GO:0016020">
    <property type="term" value="C:membrane"/>
    <property type="evidence" value="ECO:0007669"/>
    <property type="project" value="UniProtKB-SubCell"/>
</dbReference>
<keyword evidence="2 6" id="KW-0812">Transmembrane</keyword>
<feature type="compositionally biased region" description="Polar residues" evidence="5">
    <location>
        <begin position="341"/>
        <end position="357"/>
    </location>
</feature>
<dbReference type="OMA" id="QVFIYVC"/>
<dbReference type="EMBL" id="GL876976">
    <property type="protein sequence ID" value="KLU90987.1"/>
    <property type="molecule type" value="Genomic_DNA"/>
</dbReference>
<keyword evidence="3 6" id="KW-1133">Transmembrane helix</keyword>
<reference evidence="9" key="1">
    <citation type="submission" date="2010-05" db="EMBL/GenBank/DDBJ databases">
        <title>The genome sequence of Magnaporthe poae strain ATCC 64411.</title>
        <authorList>
            <person name="Ma L.-J."/>
            <person name="Dead R."/>
            <person name="Young S."/>
            <person name="Zeng Q."/>
            <person name="Koehrsen M."/>
            <person name="Alvarado L."/>
            <person name="Berlin A."/>
            <person name="Chapman S.B."/>
            <person name="Chen Z."/>
            <person name="Freedman E."/>
            <person name="Gellesch M."/>
            <person name="Goldberg J."/>
            <person name="Griggs A."/>
            <person name="Gujja S."/>
            <person name="Heilman E.R."/>
            <person name="Heiman D."/>
            <person name="Hepburn T."/>
            <person name="Howarth C."/>
            <person name="Jen D."/>
            <person name="Larson L."/>
            <person name="Mehta T."/>
            <person name="Neiman D."/>
            <person name="Pearson M."/>
            <person name="Roberts A."/>
            <person name="Saif S."/>
            <person name="Shea T."/>
            <person name="Shenoy N."/>
            <person name="Sisk P."/>
            <person name="Stolte C."/>
            <person name="Sykes S."/>
            <person name="Walk T."/>
            <person name="White J."/>
            <person name="Yandava C."/>
            <person name="Haas B."/>
            <person name="Nusbaum C."/>
            <person name="Birren B."/>
        </authorList>
    </citation>
    <scope>NUCLEOTIDE SEQUENCE [LARGE SCALE GENOMIC DNA]</scope>
    <source>
        <strain evidence="9">ATCC 64411 / 73-15</strain>
    </source>
</reference>
<keyword evidence="4 6" id="KW-0472">Membrane</keyword>
<dbReference type="PANTHER" id="PTHR31465:SF34">
    <property type="entry name" value="DOMAIN PROTEIN, PUTATIVE (AFU_ORTHOLOGUE AFUA_3G00480)-RELATED"/>
    <property type="match status" value="1"/>
</dbReference>
<feature type="transmembrane region" description="Helical" evidence="6">
    <location>
        <begin position="204"/>
        <end position="225"/>
    </location>
</feature>
<evidence type="ECO:0000313" key="7">
    <source>
        <dbReference type="EMBL" id="KLU90987.1"/>
    </source>
</evidence>
<dbReference type="VEuPathDB" id="FungiDB:MAPG_09512"/>
<feature type="transmembrane region" description="Helical" evidence="6">
    <location>
        <begin position="20"/>
        <end position="37"/>
    </location>
</feature>
<sequence length="364" mass="40561">MSLGEPVLYSLYVYAPNQGAPIFFAAAFAVSAVFHIWQCFRYRAWKLIGLHPFCAVLFMVGYALRAYGSHHYIFNPSDKSPLLVFVLSQVFIFVCPPLLELANYHVLGRIFYYVPHLAPINPSRVLAIFGGVMAVVELLNALGVALAANPTSSSNTQGRGQALILAAISIQIGLITLFVSVAVIFHRRCVRADNLPSRSRAVKVVLPTLYASMALIFVRCIYRLVEHTGQTKVKLDSMEALRALSPILRYEVYFYIFEAALMLLNSLLWNVWHPGRYLPRSHHIYLTREGAEVEGTKVVDSRPAWAKVANLLAFGLLFPRKKGHQADGGFQELSELHSRNHGANNNVNRPRTESSAPINPARAT</sequence>
<reference evidence="7" key="2">
    <citation type="submission" date="2010-05" db="EMBL/GenBank/DDBJ databases">
        <title>The Genome Sequence of Magnaporthe poae strain ATCC 64411.</title>
        <authorList>
            <consortium name="The Broad Institute Genome Sequencing Platform"/>
            <consortium name="Broad Institute Genome Sequencing Center for Infectious Disease"/>
            <person name="Ma L.-J."/>
            <person name="Dead R."/>
            <person name="Young S."/>
            <person name="Zeng Q."/>
            <person name="Koehrsen M."/>
            <person name="Alvarado L."/>
            <person name="Berlin A."/>
            <person name="Chapman S.B."/>
            <person name="Chen Z."/>
            <person name="Freedman E."/>
            <person name="Gellesch M."/>
            <person name="Goldberg J."/>
            <person name="Griggs A."/>
            <person name="Gujja S."/>
            <person name="Heilman E.R."/>
            <person name="Heiman D."/>
            <person name="Hepburn T."/>
            <person name="Howarth C."/>
            <person name="Jen D."/>
            <person name="Larson L."/>
            <person name="Mehta T."/>
            <person name="Neiman D."/>
            <person name="Pearson M."/>
            <person name="Roberts A."/>
            <person name="Saif S."/>
            <person name="Shea T."/>
            <person name="Shenoy N."/>
            <person name="Sisk P."/>
            <person name="Stolte C."/>
            <person name="Sykes S."/>
            <person name="Walk T."/>
            <person name="White J."/>
            <person name="Yandava C."/>
            <person name="Haas B."/>
            <person name="Nusbaum C."/>
            <person name="Birren B."/>
        </authorList>
    </citation>
    <scope>NUCLEOTIDE SEQUENCE</scope>
    <source>
        <strain evidence="7">ATCC 64411</strain>
    </source>
</reference>
<evidence type="ECO:0000256" key="3">
    <source>
        <dbReference type="ARBA" id="ARBA00022989"/>
    </source>
</evidence>
<feature type="transmembrane region" description="Helical" evidence="6">
    <location>
        <begin position="125"/>
        <end position="148"/>
    </location>
</feature>
<evidence type="ECO:0000256" key="6">
    <source>
        <dbReference type="SAM" id="Phobius"/>
    </source>
</evidence>
<dbReference type="PANTHER" id="PTHR31465">
    <property type="entry name" value="PROTEIN RTA1-RELATED"/>
    <property type="match status" value="1"/>
</dbReference>
<feature type="transmembrane region" description="Helical" evidence="6">
    <location>
        <begin position="44"/>
        <end position="64"/>
    </location>
</feature>
<dbReference type="Proteomes" id="UP000011715">
    <property type="component" value="Unassembled WGS sequence"/>
</dbReference>
<evidence type="ECO:0000256" key="1">
    <source>
        <dbReference type="ARBA" id="ARBA00004141"/>
    </source>
</evidence>
<dbReference type="EnsemblFungi" id="MAPG_09512T0">
    <property type="protein sequence ID" value="MAPG_09512T0"/>
    <property type="gene ID" value="MAPG_09512"/>
</dbReference>
<accession>A0A0C4EA53</accession>
<dbReference type="AlphaFoldDB" id="A0A0C4EA53"/>
<dbReference type="InterPro" id="IPR007568">
    <property type="entry name" value="RTA1"/>
</dbReference>
<feature type="transmembrane region" description="Helical" evidence="6">
    <location>
        <begin position="160"/>
        <end position="184"/>
    </location>
</feature>
<evidence type="ECO:0008006" key="10">
    <source>
        <dbReference type="Google" id="ProtNLM"/>
    </source>
</evidence>
<reference evidence="8" key="4">
    <citation type="journal article" date="2015" name="G3 (Bethesda)">
        <title>Genome sequences of three phytopathogenic species of the Magnaporthaceae family of fungi.</title>
        <authorList>
            <person name="Okagaki L.H."/>
            <person name="Nunes C.C."/>
            <person name="Sailsbery J."/>
            <person name="Clay B."/>
            <person name="Brown D."/>
            <person name="John T."/>
            <person name="Oh Y."/>
            <person name="Young N."/>
            <person name="Fitzgerald M."/>
            <person name="Haas B.J."/>
            <person name="Zeng Q."/>
            <person name="Young S."/>
            <person name="Adiconis X."/>
            <person name="Fan L."/>
            <person name="Levin J.Z."/>
            <person name="Mitchell T.K."/>
            <person name="Okubara P.A."/>
            <person name="Farman M.L."/>
            <person name="Kohn L.M."/>
            <person name="Birren B."/>
            <person name="Ma L.-J."/>
            <person name="Dean R.A."/>
        </authorList>
    </citation>
    <scope>NUCLEOTIDE SEQUENCE</scope>
    <source>
        <strain evidence="8">ATCC 64411 / 73-15</strain>
    </source>
</reference>
<protein>
    <recommendedName>
        <fullName evidence="10">RTA1 domain-containing protein</fullName>
    </recommendedName>
</protein>
<keyword evidence="9" id="KW-1185">Reference proteome</keyword>
<evidence type="ECO:0000256" key="2">
    <source>
        <dbReference type="ARBA" id="ARBA00022692"/>
    </source>
</evidence>
<feature type="region of interest" description="Disordered" evidence="5">
    <location>
        <begin position="335"/>
        <end position="364"/>
    </location>
</feature>
<dbReference type="OrthoDB" id="3358017at2759"/>
<comment type="subcellular location">
    <subcellularLocation>
        <location evidence="1">Membrane</location>
        <topology evidence="1">Multi-pass membrane protein</topology>
    </subcellularLocation>
</comment>
<feature type="transmembrane region" description="Helical" evidence="6">
    <location>
        <begin position="84"/>
        <end position="104"/>
    </location>
</feature>
<feature type="transmembrane region" description="Helical" evidence="6">
    <location>
        <begin position="252"/>
        <end position="272"/>
    </location>
</feature>
<evidence type="ECO:0000313" key="9">
    <source>
        <dbReference type="Proteomes" id="UP000011715"/>
    </source>
</evidence>
<proteinExistence type="predicted"/>
<dbReference type="STRING" id="644358.A0A0C4EA53"/>
<evidence type="ECO:0000256" key="5">
    <source>
        <dbReference type="SAM" id="MobiDB-lite"/>
    </source>
</evidence>
<name>A0A0C4EA53_MAGP6</name>
<reference evidence="8" key="5">
    <citation type="submission" date="2015-06" db="UniProtKB">
        <authorList>
            <consortium name="EnsemblFungi"/>
        </authorList>
    </citation>
    <scope>IDENTIFICATION</scope>
    <source>
        <strain evidence="8">ATCC 64411</strain>
    </source>
</reference>
<dbReference type="EMBL" id="ADBL01002431">
    <property type="status" value="NOT_ANNOTATED_CDS"/>
    <property type="molecule type" value="Genomic_DNA"/>
</dbReference>
<dbReference type="eggNOG" id="ENOG502RNSS">
    <property type="taxonomic scope" value="Eukaryota"/>
</dbReference>
<reference evidence="7" key="3">
    <citation type="submission" date="2011-03" db="EMBL/GenBank/DDBJ databases">
        <title>Annotation of Magnaporthe poae ATCC 64411.</title>
        <authorList>
            <person name="Ma L.-J."/>
            <person name="Dead R."/>
            <person name="Young S.K."/>
            <person name="Zeng Q."/>
            <person name="Gargeya S."/>
            <person name="Fitzgerald M."/>
            <person name="Haas B."/>
            <person name="Abouelleil A."/>
            <person name="Alvarado L."/>
            <person name="Arachchi H.M."/>
            <person name="Berlin A."/>
            <person name="Brown A."/>
            <person name="Chapman S.B."/>
            <person name="Chen Z."/>
            <person name="Dunbar C."/>
            <person name="Freedman E."/>
            <person name="Gearin G."/>
            <person name="Gellesch M."/>
            <person name="Goldberg J."/>
            <person name="Griggs A."/>
            <person name="Gujja S."/>
            <person name="Heiman D."/>
            <person name="Howarth C."/>
            <person name="Larson L."/>
            <person name="Lui A."/>
            <person name="MacDonald P.J.P."/>
            <person name="Mehta T."/>
            <person name="Montmayeur A."/>
            <person name="Murphy C."/>
            <person name="Neiman D."/>
            <person name="Pearson M."/>
            <person name="Priest M."/>
            <person name="Roberts A."/>
            <person name="Saif S."/>
            <person name="Shea T."/>
            <person name="Shenoy N."/>
            <person name="Sisk P."/>
            <person name="Stolte C."/>
            <person name="Sykes S."/>
            <person name="Yandava C."/>
            <person name="Wortman J."/>
            <person name="Nusbaum C."/>
            <person name="Birren B."/>
        </authorList>
    </citation>
    <scope>NUCLEOTIDE SEQUENCE</scope>
    <source>
        <strain evidence="7">ATCC 64411</strain>
    </source>
</reference>
<evidence type="ECO:0000313" key="8">
    <source>
        <dbReference type="EnsemblFungi" id="MAPG_09512T0"/>
    </source>
</evidence>
<evidence type="ECO:0000256" key="4">
    <source>
        <dbReference type="ARBA" id="ARBA00023136"/>
    </source>
</evidence>
<dbReference type="Pfam" id="PF04479">
    <property type="entry name" value="RTA1"/>
    <property type="match status" value="1"/>
</dbReference>
<gene>
    <name evidence="7" type="ORF">MAPG_09512</name>
</gene>